<dbReference type="Proteomes" id="UP000007129">
    <property type="component" value="Unassembled WGS sequence"/>
</dbReference>
<dbReference type="eggNOG" id="KOG1208">
    <property type="taxonomic scope" value="Eukaryota"/>
</dbReference>
<dbReference type="EMBL" id="AHHD01000217">
    <property type="protein sequence ID" value="EKG18116.1"/>
    <property type="molecule type" value="Genomic_DNA"/>
</dbReference>
<gene>
    <name evidence="2" type="ORF">MPH_04648</name>
</gene>
<dbReference type="PANTHER" id="PTHR43157">
    <property type="entry name" value="PHOSPHATIDYLINOSITOL-GLYCAN BIOSYNTHESIS CLASS F PROTEIN-RELATED"/>
    <property type="match status" value="1"/>
</dbReference>
<evidence type="ECO:0000313" key="2">
    <source>
        <dbReference type="EMBL" id="EKG18116.1"/>
    </source>
</evidence>
<dbReference type="Pfam" id="PF00106">
    <property type="entry name" value="adh_short"/>
    <property type="match status" value="1"/>
</dbReference>
<dbReference type="Gene3D" id="3.40.50.720">
    <property type="entry name" value="NAD(P)-binding Rossmann-like Domain"/>
    <property type="match status" value="1"/>
</dbReference>
<evidence type="ECO:0000256" key="1">
    <source>
        <dbReference type="ARBA" id="ARBA00023002"/>
    </source>
</evidence>
<dbReference type="OrthoDB" id="542013at2759"/>
<name>K2R700_MACPH</name>
<proteinExistence type="predicted"/>
<organism evidence="2 3">
    <name type="scientific">Macrophomina phaseolina (strain MS6)</name>
    <name type="common">Charcoal rot fungus</name>
    <dbReference type="NCBI Taxonomy" id="1126212"/>
    <lineage>
        <taxon>Eukaryota</taxon>
        <taxon>Fungi</taxon>
        <taxon>Dikarya</taxon>
        <taxon>Ascomycota</taxon>
        <taxon>Pezizomycotina</taxon>
        <taxon>Dothideomycetes</taxon>
        <taxon>Dothideomycetes incertae sedis</taxon>
        <taxon>Botryosphaeriales</taxon>
        <taxon>Botryosphaeriaceae</taxon>
        <taxon>Macrophomina</taxon>
    </lineage>
</organism>
<dbReference type="GO" id="GO:0016491">
    <property type="term" value="F:oxidoreductase activity"/>
    <property type="evidence" value="ECO:0007669"/>
    <property type="project" value="UniProtKB-KW"/>
</dbReference>
<dbReference type="PRINTS" id="PR00081">
    <property type="entry name" value="GDHRDH"/>
</dbReference>
<dbReference type="VEuPathDB" id="FungiDB:MPH_04648"/>
<comment type="caution">
    <text evidence="2">The sequence shown here is derived from an EMBL/GenBank/DDBJ whole genome shotgun (WGS) entry which is preliminary data.</text>
</comment>
<dbReference type="InterPro" id="IPR002347">
    <property type="entry name" value="SDR_fam"/>
</dbReference>
<dbReference type="AlphaFoldDB" id="K2R700"/>
<reference evidence="2 3" key="1">
    <citation type="journal article" date="2012" name="BMC Genomics">
        <title>Tools to kill: Genome of one of the most destructive plant pathogenic fungi Macrophomina phaseolina.</title>
        <authorList>
            <person name="Islam M.S."/>
            <person name="Haque M.S."/>
            <person name="Islam M.M."/>
            <person name="Emdad E.M."/>
            <person name="Halim A."/>
            <person name="Hossen Q.M.M."/>
            <person name="Hossain M.Z."/>
            <person name="Ahmed B."/>
            <person name="Rahim S."/>
            <person name="Rahman M.S."/>
            <person name="Alam M.M."/>
            <person name="Hou S."/>
            <person name="Wan X."/>
            <person name="Saito J.A."/>
            <person name="Alam M."/>
        </authorList>
    </citation>
    <scope>NUCLEOTIDE SEQUENCE [LARGE SCALE GENOMIC DNA]</scope>
    <source>
        <strain evidence="2 3">MS6</strain>
    </source>
</reference>
<dbReference type="SUPFAM" id="SSF51735">
    <property type="entry name" value="NAD(P)-binding Rossmann-fold domains"/>
    <property type="match status" value="1"/>
</dbReference>
<dbReference type="STRING" id="1126212.K2R700"/>
<dbReference type="InParanoid" id="K2R700"/>
<dbReference type="HOGENOM" id="CLU_010194_44_4_1"/>
<evidence type="ECO:0000313" key="3">
    <source>
        <dbReference type="Proteomes" id="UP000007129"/>
    </source>
</evidence>
<dbReference type="InterPro" id="IPR036291">
    <property type="entry name" value="NAD(P)-bd_dom_sf"/>
</dbReference>
<sequence>MSGLLRLLHDKWSPPRDPTTSLAGLTIIITGANTGLGLEAAIKCAQLGVARLILGVRDASKGEKVKKTIEQRAKRRRRISTAEPTGEVVVDLFHLDLMDFESVKHFAEKVRDEDRRVDAAILNAGVSVKEWKRSKHGWEETLQVNVLGTALLGVLLLPILKRRSAEREDGRQPVLEIVGSSLYRRAQLGGPGEMILERFNKKEGFNGRKQYAVSKALVMHAMMSLAAMDTYTNGGKDVVVMSASPGFCKSDLRRHYTGLAARLLGWLFYAIFARETEEGARSLVSAVLLGEEAHGGFWHSDKLLELDPMLLGEAGEAIRHQVWHEIIDATSIFHGNFGPLSHLNDLKTLEISPGSLFSGKDWKPFASILLASLTELRLRDDLMTRGKIWGILGADGISQLIIYINFWKDPDIRQNLLKNVEDGHFPSSPRKVLTMKRDQAGVYGNSLEASPYAVWDLARRGKTHEVEDIKYLGPFQGVWKTSVQA</sequence>
<keyword evidence="1" id="KW-0560">Oxidoreductase</keyword>
<dbReference type="PANTHER" id="PTHR43157:SF22">
    <property type="entry name" value="SHORT-CHAIN DEHYDROGENASE_REDUCTASE PHMF"/>
    <property type="match status" value="1"/>
</dbReference>
<accession>K2R700</accession>
<protein>
    <submittedName>
        <fullName evidence="2">Short-chain dehydrogenase/reductase SDR</fullName>
    </submittedName>
</protein>